<dbReference type="Gene3D" id="3.80.10.10">
    <property type="entry name" value="Ribonuclease Inhibitor"/>
    <property type="match status" value="1"/>
</dbReference>
<evidence type="ECO:0000313" key="2">
    <source>
        <dbReference type="Proteomes" id="UP001437256"/>
    </source>
</evidence>
<accession>A0ABR2ZNK4</accession>
<evidence type="ECO:0000313" key="1">
    <source>
        <dbReference type="EMBL" id="KAL0062840.1"/>
    </source>
</evidence>
<keyword evidence="2" id="KW-1185">Reference proteome</keyword>
<protein>
    <submittedName>
        <fullName evidence="1">Uncharacterized protein</fullName>
    </submittedName>
</protein>
<proteinExistence type="predicted"/>
<comment type="caution">
    <text evidence="1">The sequence shown here is derived from an EMBL/GenBank/DDBJ whole genome shotgun (WGS) entry which is preliminary data.</text>
</comment>
<dbReference type="SUPFAM" id="SSF52047">
    <property type="entry name" value="RNI-like"/>
    <property type="match status" value="1"/>
</dbReference>
<dbReference type="InterPro" id="IPR032675">
    <property type="entry name" value="LRR_dom_sf"/>
</dbReference>
<name>A0ABR2ZNK4_9AGAR</name>
<dbReference type="EMBL" id="JBBXMP010000095">
    <property type="protein sequence ID" value="KAL0062840.1"/>
    <property type="molecule type" value="Genomic_DNA"/>
</dbReference>
<reference evidence="1 2" key="1">
    <citation type="submission" date="2024-05" db="EMBL/GenBank/DDBJ databases">
        <title>A draft genome resource for the thread blight pathogen Marasmius tenuissimus strain MS-2.</title>
        <authorList>
            <person name="Yulfo-Soto G.E."/>
            <person name="Baruah I.K."/>
            <person name="Amoako-Attah I."/>
            <person name="Bukari Y."/>
            <person name="Meinhardt L.W."/>
            <person name="Bailey B.A."/>
            <person name="Cohen S.P."/>
        </authorList>
    </citation>
    <scope>NUCLEOTIDE SEQUENCE [LARGE SCALE GENOMIC DNA]</scope>
    <source>
        <strain evidence="1 2">MS-2</strain>
    </source>
</reference>
<gene>
    <name evidence="1" type="ORF">AAF712_010295</name>
</gene>
<organism evidence="1 2">
    <name type="scientific">Marasmius tenuissimus</name>
    <dbReference type="NCBI Taxonomy" id="585030"/>
    <lineage>
        <taxon>Eukaryota</taxon>
        <taxon>Fungi</taxon>
        <taxon>Dikarya</taxon>
        <taxon>Basidiomycota</taxon>
        <taxon>Agaricomycotina</taxon>
        <taxon>Agaricomycetes</taxon>
        <taxon>Agaricomycetidae</taxon>
        <taxon>Agaricales</taxon>
        <taxon>Marasmiineae</taxon>
        <taxon>Marasmiaceae</taxon>
        <taxon>Marasmius</taxon>
    </lineage>
</organism>
<sequence length="303" mass="34333">MNWLLVIRWANSSGHGVEISFPETLTPRALGQTCLRLRKLIYHSPTIWSTISIDLSFLQVNHTSLLQWVLNITHKAPLTLRIDCTDGLAIHFSDISGRLRRVLAKALAQAKALHIDYNLIMNIDLKEDIYCPQLQRLSISHVQNPSPPPTHYSYWQLRALLQAPQLAHLTLDDLSWLATDPMIPPTSLTSLNCGVCPEETSLSWLPKRFPRLHSLNILVTHRTSEKDLQYILFPLLQKLTLSWDDSSGLPILDYITTPTLKDLDLAYSWSSAGPGCIITFFRHSACLLRILQIHLPLSLAWGI</sequence>
<dbReference type="Proteomes" id="UP001437256">
    <property type="component" value="Unassembled WGS sequence"/>
</dbReference>